<dbReference type="GO" id="GO:0005524">
    <property type="term" value="F:ATP binding"/>
    <property type="evidence" value="ECO:0007669"/>
    <property type="project" value="UniProtKB-KW"/>
</dbReference>
<keyword evidence="1" id="KW-0547">Nucleotide-binding</keyword>
<dbReference type="Pfam" id="PF10431">
    <property type="entry name" value="ClpB_D2-small"/>
    <property type="match status" value="1"/>
</dbReference>
<dbReference type="RefSeq" id="WP_198686990.1">
    <property type="nucleotide sequence ID" value="NZ_JAEIJD010000019.1"/>
</dbReference>
<evidence type="ECO:0000256" key="2">
    <source>
        <dbReference type="ARBA" id="ARBA00022840"/>
    </source>
</evidence>
<dbReference type="AlphaFoldDB" id="A0A934HT86"/>
<keyword evidence="2" id="KW-0067">ATP-binding</keyword>
<name>A0A934HT86_9RHOB</name>
<evidence type="ECO:0000313" key="5">
    <source>
        <dbReference type="Proteomes" id="UP000613255"/>
    </source>
</evidence>
<keyword evidence="5" id="KW-1185">Reference proteome</keyword>
<sequence>MRLGGVSSNDQTRSVAVANFMMPRLNTRVEVQGSAVAILGDEAEIRRDCAMCGTDLNTLAQEHCAASITSARPGYGEPKKGVASFVQGKVEATCNPPDIALRDALGKAGNEVILARLNHSLCKHDIAVTKTVAVRECLCERAIDKRFGVRGLGHASRRHLELPLANLLLERRIKNSHYGGGEAVNLIRERKDAGSPFIMFGEG</sequence>
<evidence type="ECO:0000256" key="1">
    <source>
        <dbReference type="ARBA" id="ARBA00022741"/>
    </source>
</evidence>
<accession>A0A934HT86</accession>
<reference evidence="4" key="1">
    <citation type="submission" date="2020-12" db="EMBL/GenBank/DDBJ databases">
        <title>Pontibaca salina gen. nov., sp. nov., isolated from marine sediment.</title>
        <authorList>
            <person name="Bo J."/>
            <person name="Wang S."/>
            <person name="Song X."/>
            <person name="Du Z."/>
        </authorList>
    </citation>
    <scope>NUCLEOTIDE SEQUENCE</scope>
    <source>
        <strain evidence="4">S1109L</strain>
    </source>
</reference>
<dbReference type="Proteomes" id="UP000613255">
    <property type="component" value="Unassembled WGS sequence"/>
</dbReference>
<dbReference type="EMBL" id="JAEIJD010000019">
    <property type="protein sequence ID" value="MBI6630967.1"/>
    <property type="molecule type" value="Genomic_DNA"/>
</dbReference>
<comment type="caution">
    <text evidence="4">The sequence shown here is derived from an EMBL/GenBank/DDBJ whole genome shotgun (WGS) entry which is preliminary data.</text>
</comment>
<dbReference type="Gene3D" id="1.10.8.60">
    <property type="match status" value="1"/>
</dbReference>
<proteinExistence type="predicted"/>
<protein>
    <recommendedName>
        <fullName evidence="3">Clp ATPase C-terminal domain-containing protein</fullName>
    </recommendedName>
</protein>
<gene>
    <name evidence="4" type="ORF">JAO82_13880</name>
</gene>
<organism evidence="4 5">
    <name type="scientific">Pontibaca salina</name>
    <dbReference type="NCBI Taxonomy" id="2795731"/>
    <lineage>
        <taxon>Bacteria</taxon>
        <taxon>Pseudomonadati</taxon>
        <taxon>Pseudomonadota</taxon>
        <taxon>Alphaproteobacteria</taxon>
        <taxon>Rhodobacterales</taxon>
        <taxon>Roseobacteraceae</taxon>
        <taxon>Pontibaca</taxon>
    </lineage>
</organism>
<dbReference type="InterPro" id="IPR019489">
    <property type="entry name" value="Clp_ATPase_C"/>
</dbReference>
<feature type="domain" description="Clp ATPase C-terminal" evidence="3">
    <location>
        <begin position="113"/>
        <end position="175"/>
    </location>
</feature>
<evidence type="ECO:0000313" key="4">
    <source>
        <dbReference type="EMBL" id="MBI6630967.1"/>
    </source>
</evidence>
<evidence type="ECO:0000259" key="3">
    <source>
        <dbReference type="Pfam" id="PF10431"/>
    </source>
</evidence>